<sequence length="79" mass="9099">NYYRHVSSQVFLAFFEDPFGLEWNIRSESEVPLTSERFEEFGVVCGRDTVAFCLPQYASVSVDRAFGPVLEQELPVFRS</sequence>
<dbReference type="Proteomes" id="UP000070344">
    <property type="component" value="Unassembled WGS sequence"/>
</dbReference>
<comment type="caution">
    <text evidence="1">The sequence shown here is derived from an EMBL/GenBank/DDBJ whole genome shotgun (WGS) entry which is preliminary data.</text>
</comment>
<evidence type="ECO:0000313" key="1">
    <source>
        <dbReference type="EMBL" id="KXA99472.1"/>
    </source>
</evidence>
<accession>A0A133UZ57</accession>
<protein>
    <submittedName>
        <fullName evidence="1">Uncharacterized protein</fullName>
    </submittedName>
</protein>
<reference evidence="1 2" key="1">
    <citation type="journal article" date="2016" name="Sci. Rep.">
        <title>Metabolic traits of an uncultured archaeal lineage -MSBL1- from brine pools of the Red Sea.</title>
        <authorList>
            <person name="Mwirichia R."/>
            <person name="Alam I."/>
            <person name="Rashid M."/>
            <person name="Vinu M."/>
            <person name="Ba-Alawi W."/>
            <person name="Anthony Kamau A."/>
            <person name="Kamanda Ngugi D."/>
            <person name="Goker M."/>
            <person name="Klenk H.P."/>
            <person name="Bajic V."/>
            <person name="Stingl U."/>
        </authorList>
    </citation>
    <scope>NUCLEOTIDE SEQUENCE [LARGE SCALE GENOMIC DNA]</scope>
    <source>
        <strain evidence="1">SCGC-AAA259O05</strain>
    </source>
</reference>
<proteinExistence type="predicted"/>
<name>A0A133UZ57_9EURY</name>
<keyword evidence="2" id="KW-1185">Reference proteome</keyword>
<evidence type="ECO:0000313" key="2">
    <source>
        <dbReference type="Proteomes" id="UP000070344"/>
    </source>
</evidence>
<dbReference type="AlphaFoldDB" id="A0A133UZ57"/>
<organism evidence="1 2">
    <name type="scientific">candidate division MSBL1 archaeon SCGC-AAA259O05</name>
    <dbReference type="NCBI Taxonomy" id="1698271"/>
    <lineage>
        <taxon>Archaea</taxon>
        <taxon>Methanobacteriati</taxon>
        <taxon>Methanobacteriota</taxon>
        <taxon>candidate division MSBL1</taxon>
    </lineage>
</organism>
<dbReference type="EMBL" id="LHXV01000086">
    <property type="protein sequence ID" value="KXA99472.1"/>
    <property type="molecule type" value="Genomic_DNA"/>
</dbReference>
<gene>
    <name evidence="1" type="ORF">AKJ41_05345</name>
</gene>
<feature type="non-terminal residue" evidence="1">
    <location>
        <position position="1"/>
    </location>
</feature>